<name>A0A8H3TRM6_9TREE</name>
<evidence type="ECO:0000259" key="2">
    <source>
        <dbReference type="PROSITE" id="PS51471"/>
    </source>
</evidence>
<keyword evidence="1" id="KW-0408">Iron</keyword>
<dbReference type="Gene3D" id="2.60.120.330">
    <property type="entry name" value="B-lactam Antibiotic, Isopenicillin N Synthase, Chain"/>
    <property type="match status" value="1"/>
</dbReference>
<dbReference type="InterPro" id="IPR044861">
    <property type="entry name" value="IPNS-like_FE2OG_OXY"/>
</dbReference>
<keyword evidence="4" id="KW-1185">Reference proteome</keyword>
<comment type="caution">
    <text evidence="3">The sequence shown here is derived from an EMBL/GenBank/DDBJ whole genome shotgun (WGS) entry which is preliminary data.</text>
</comment>
<comment type="similarity">
    <text evidence="1">Belongs to the iron/ascorbate-dependent oxidoreductase family.</text>
</comment>
<dbReference type="EMBL" id="BLZA01000017">
    <property type="protein sequence ID" value="GHJ86176.1"/>
    <property type="molecule type" value="Genomic_DNA"/>
</dbReference>
<reference evidence="3" key="1">
    <citation type="submission" date="2020-07" db="EMBL/GenBank/DDBJ databases">
        <title>Draft Genome Sequence of a Deep-Sea Yeast, Naganishia (Cryptococcus) liquefaciens strain N6.</title>
        <authorList>
            <person name="Han Y.W."/>
            <person name="Kajitani R."/>
            <person name="Morimoto H."/>
            <person name="Parhat M."/>
            <person name="Tsubouchi H."/>
            <person name="Bakenova O."/>
            <person name="Ogata M."/>
            <person name="Argunhan B."/>
            <person name="Aoki R."/>
            <person name="Kajiwara S."/>
            <person name="Itoh T."/>
            <person name="Iwasaki H."/>
        </authorList>
    </citation>
    <scope>NUCLEOTIDE SEQUENCE</scope>
    <source>
        <strain evidence="3">N6</strain>
    </source>
</reference>
<evidence type="ECO:0000256" key="1">
    <source>
        <dbReference type="RuleBase" id="RU003682"/>
    </source>
</evidence>
<dbReference type="GO" id="GO:0046872">
    <property type="term" value="F:metal ion binding"/>
    <property type="evidence" value="ECO:0007669"/>
    <property type="project" value="UniProtKB-KW"/>
</dbReference>
<protein>
    <recommendedName>
        <fullName evidence="2">Fe2OG dioxygenase domain-containing protein</fullName>
    </recommendedName>
</protein>
<dbReference type="Pfam" id="PF14226">
    <property type="entry name" value="DIOX_N"/>
    <property type="match status" value="1"/>
</dbReference>
<dbReference type="InterPro" id="IPR026992">
    <property type="entry name" value="DIOX_N"/>
</dbReference>
<dbReference type="InterPro" id="IPR050231">
    <property type="entry name" value="Iron_ascorbate_oxido_reductase"/>
</dbReference>
<dbReference type="SUPFAM" id="SSF51197">
    <property type="entry name" value="Clavaminate synthase-like"/>
    <property type="match status" value="1"/>
</dbReference>
<organism evidence="3 4">
    <name type="scientific">Naganishia liquefaciens</name>
    <dbReference type="NCBI Taxonomy" id="104408"/>
    <lineage>
        <taxon>Eukaryota</taxon>
        <taxon>Fungi</taxon>
        <taxon>Dikarya</taxon>
        <taxon>Basidiomycota</taxon>
        <taxon>Agaricomycotina</taxon>
        <taxon>Tremellomycetes</taxon>
        <taxon>Filobasidiales</taxon>
        <taxon>Filobasidiaceae</taxon>
        <taxon>Naganishia</taxon>
    </lineage>
</organism>
<dbReference type="PROSITE" id="PS51471">
    <property type="entry name" value="FE2OG_OXY"/>
    <property type="match status" value="1"/>
</dbReference>
<proteinExistence type="inferred from homology"/>
<dbReference type="OrthoDB" id="288590at2759"/>
<dbReference type="PANTHER" id="PTHR47990">
    <property type="entry name" value="2-OXOGLUTARATE (2OG) AND FE(II)-DEPENDENT OXYGENASE SUPERFAMILY PROTEIN-RELATED"/>
    <property type="match status" value="1"/>
</dbReference>
<keyword evidence="1" id="KW-0479">Metal-binding</keyword>
<feature type="domain" description="Fe2OG dioxygenase" evidence="2">
    <location>
        <begin position="211"/>
        <end position="317"/>
    </location>
</feature>
<sequence length="362" mass="40661">MPTLIEKAQQLANEDFDSIPIIDLQNATSSDYSERHAIAMEIQRASLTAGFFYIKNHNVDENVVKETFAQAEAFFATSSDVKRSVDISHSNNFRGWMGVLTENNDPQNEGDLHEGFNLGLDPTIADTMPSFQELKKQKVSQASRDQDGHEDGLEHGANLWPDEKVWNGAAKFKSTVLSYYKEMLCLGQRMFPLLALALELDETFFDDKTRYPAAIQRLLYYPPLKGKKANERQPGIGEHTDWEVFTVLRQDPVGGLQVKNLSGKWIEAPHIPGTFVINIGDQLARWTNDVFRSTFHRVVPPPAAAPRYSIPTFWGCDHEVPLVPIPTCVSEEHPSKYKTVTAGAYVKSRMDATYSVGPKEKA</sequence>
<accession>A0A8H3TRM6</accession>
<dbReference type="InterPro" id="IPR027443">
    <property type="entry name" value="IPNS-like_sf"/>
</dbReference>
<dbReference type="GO" id="GO:0016491">
    <property type="term" value="F:oxidoreductase activity"/>
    <property type="evidence" value="ECO:0007669"/>
    <property type="project" value="UniProtKB-KW"/>
</dbReference>
<gene>
    <name evidence="3" type="ORF">NliqN6_2578</name>
</gene>
<dbReference type="AlphaFoldDB" id="A0A8H3TRM6"/>
<dbReference type="Pfam" id="PF03171">
    <property type="entry name" value="2OG-FeII_Oxy"/>
    <property type="match status" value="1"/>
</dbReference>
<dbReference type="Proteomes" id="UP000620104">
    <property type="component" value="Unassembled WGS sequence"/>
</dbReference>
<evidence type="ECO:0000313" key="3">
    <source>
        <dbReference type="EMBL" id="GHJ86176.1"/>
    </source>
</evidence>
<keyword evidence="1" id="KW-0560">Oxidoreductase</keyword>
<dbReference type="PRINTS" id="PR00682">
    <property type="entry name" value="IPNSYNTHASE"/>
</dbReference>
<evidence type="ECO:0000313" key="4">
    <source>
        <dbReference type="Proteomes" id="UP000620104"/>
    </source>
</evidence>
<dbReference type="InterPro" id="IPR005123">
    <property type="entry name" value="Oxoglu/Fe-dep_dioxygenase_dom"/>
</dbReference>